<dbReference type="PANTHER" id="PTHR30627:SF2">
    <property type="entry name" value="PEPTIDOGLYCAN D,D-TRANSPEPTIDASE MRDA"/>
    <property type="match status" value="1"/>
</dbReference>
<dbReference type="Gene3D" id="3.90.1310.10">
    <property type="entry name" value="Penicillin-binding protein 2a (Domain 2)"/>
    <property type="match status" value="1"/>
</dbReference>
<keyword evidence="15" id="KW-0132">Cell division</keyword>
<name>A0ABS2PEF6_9BACL</name>
<dbReference type="Proteomes" id="UP000741863">
    <property type="component" value="Unassembled WGS sequence"/>
</dbReference>
<dbReference type="InterPro" id="IPR001460">
    <property type="entry name" value="PCN-bd_Tpept"/>
</dbReference>
<keyword evidence="4" id="KW-1003">Cell membrane</keyword>
<dbReference type="RefSeq" id="WP_204698432.1">
    <property type="nucleotide sequence ID" value="NZ_JAFBEC010000008.1"/>
</dbReference>
<dbReference type="InterPro" id="IPR012338">
    <property type="entry name" value="Beta-lactam/transpept-like"/>
</dbReference>
<evidence type="ECO:0000256" key="8">
    <source>
        <dbReference type="ARBA" id="ARBA00022989"/>
    </source>
</evidence>
<comment type="similarity">
    <text evidence="3">Belongs to the transpeptidase family.</text>
</comment>
<dbReference type="Pfam" id="PF03717">
    <property type="entry name" value="PBP_dimer"/>
    <property type="match status" value="1"/>
</dbReference>
<evidence type="ECO:0000256" key="9">
    <source>
        <dbReference type="ARBA" id="ARBA00023136"/>
    </source>
</evidence>
<dbReference type="SUPFAM" id="SSF56519">
    <property type="entry name" value="Penicillin binding protein dimerisation domain"/>
    <property type="match status" value="1"/>
</dbReference>
<feature type="transmembrane region" description="Helical" evidence="12">
    <location>
        <begin position="12"/>
        <end position="34"/>
    </location>
</feature>
<evidence type="ECO:0000313" key="15">
    <source>
        <dbReference type="EMBL" id="MBM7633719.1"/>
    </source>
</evidence>
<comment type="caution">
    <text evidence="15">The sequence shown here is derived from an EMBL/GenBank/DDBJ whole genome shotgun (WGS) entry which is preliminary data.</text>
</comment>
<keyword evidence="15" id="KW-0131">Cell cycle</keyword>
<dbReference type="SUPFAM" id="SSF56601">
    <property type="entry name" value="beta-lactamase/transpeptidase-like"/>
    <property type="match status" value="1"/>
</dbReference>
<keyword evidence="5 12" id="KW-0812">Transmembrane</keyword>
<keyword evidence="10" id="KW-0961">Cell wall biogenesis/degradation</keyword>
<dbReference type="GO" id="GO:0051301">
    <property type="term" value="P:cell division"/>
    <property type="evidence" value="ECO:0007669"/>
    <property type="project" value="UniProtKB-KW"/>
</dbReference>
<evidence type="ECO:0000256" key="1">
    <source>
        <dbReference type="ARBA" id="ARBA00004167"/>
    </source>
</evidence>
<feature type="compositionally biased region" description="Acidic residues" evidence="11">
    <location>
        <begin position="663"/>
        <end position="677"/>
    </location>
</feature>
<proteinExistence type="inferred from homology"/>
<evidence type="ECO:0000259" key="13">
    <source>
        <dbReference type="Pfam" id="PF00905"/>
    </source>
</evidence>
<dbReference type="InterPro" id="IPR050515">
    <property type="entry name" value="Beta-lactam/transpept"/>
</dbReference>
<evidence type="ECO:0000256" key="7">
    <source>
        <dbReference type="ARBA" id="ARBA00022984"/>
    </source>
</evidence>
<keyword evidence="8 12" id="KW-1133">Transmembrane helix</keyword>
<reference evidence="15 16" key="1">
    <citation type="submission" date="2021-01" db="EMBL/GenBank/DDBJ databases">
        <title>Genomic Encyclopedia of Type Strains, Phase IV (KMG-IV): sequencing the most valuable type-strain genomes for metagenomic binning, comparative biology and taxonomic classification.</title>
        <authorList>
            <person name="Goeker M."/>
        </authorList>
    </citation>
    <scope>NUCLEOTIDE SEQUENCE [LARGE SCALE GENOMIC DNA]</scope>
    <source>
        <strain evidence="15 16">DSM 25540</strain>
    </source>
</reference>
<evidence type="ECO:0000259" key="14">
    <source>
        <dbReference type="Pfam" id="PF03717"/>
    </source>
</evidence>
<protein>
    <submittedName>
        <fullName evidence="15">Cell division protein FtsI/penicillin-binding protein 2</fullName>
    </submittedName>
</protein>
<dbReference type="InterPro" id="IPR005311">
    <property type="entry name" value="PBP_dimer"/>
</dbReference>
<evidence type="ECO:0000256" key="3">
    <source>
        <dbReference type="ARBA" id="ARBA00007171"/>
    </source>
</evidence>
<comment type="subcellular location">
    <subcellularLocation>
        <location evidence="2">Cell membrane</location>
    </subcellularLocation>
    <subcellularLocation>
        <location evidence="1">Membrane</location>
        <topology evidence="1">Single-pass membrane protein</topology>
    </subcellularLocation>
</comment>
<evidence type="ECO:0000256" key="12">
    <source>
        <dbReference type="SAM" id="Phobius"/>
    </source>
</evidence>
<accession>A0ABS2PEF6</accession>
<dbReference type="InterPro" id="IPR036138">
    <property type="entry name" value="PBP_dimer_sf"/>
</dbReference>
<keyword evidence="16" id="KW-1185">Reference proteome</keyword>
<sequence length="677" mass="75835">MVNDRRKNHIPFRLNVLFFGVFILFSVLILRLGYIQIVEGESYDLMLSQQEEQTANVDAPRGLMIDRYDNVVVDNDLQLSLTYTNTPRNDLERYEIAHQLVDYLNIEDEQIESVNAREWKDYYLYKGSMEEDGPISTHVSSLTTDQEANELDDDEFYQLQLNRLDEEEIADSFAYEEQQAVVIWAEMLSGYNYSPNRIARNLSEEEAHRLGEVLHDMPGTDILRDSERIYPYGNSFRRLFGGTGSIPAEQLDGYVGRGYERSDTVGTSFLESQYENVLRGEKAVMRTDAEGNVTTDPGRRGNDLILTIDMALQQEVEEIINQEMTGSFIADREAYVIMMEPNTGEILTIAGYEGENLGATTSTFEMGSTVKMATMLAGYHHGVVDHGTVVRDAPITIPSSPTIRSWQTMGYINDIDAIRRSSNIYMTEIAMRLADYNMSTNSWGALSESYQALRDHYRQFGLGTETGIDLPSESTGLIGNNQQGEVLFLSFGQYDTYTPMQLAQYTATMANGGKRMKPQLVREIREPSNGEENSGAIVRQSQPEVLNTVDNTDADFERMQTAMRQVISVGGQGGGTANSYFNSATYEAAGKTGTAQIMTNGMNGNNQSFVGYAPFDDPEVAIAVVVPNVALERAGGRQGIANHIARESLQAYFDLQEDRSNPEQEEDEEEIYGDPEA</sequence>
<keyword evidence="9 12" id="KW-0472">Membrane</keyword>
<dbReference type="PANTHER" id="PTHR30627">
    <property type="entry name" value="PEPTIDOGLYCAN D,D-TRANSPEPTIDASE"/>
    <property type="match status" value="1"/>
</dbReference>
<evidence type="ECO:0000256" key="11">
    <source>
        <dbReference type="SAM" id="MobiDB-lite"/>
    </source>
</evidence>
<keyword evidence="7" id="KW-0573">Peptidoglycan synthesis</keyword>
<evidence type="ECO:0000313" key="16">
    <source>
        <dbReference type="Proteomes" id="UP000741863"/>
    </source>
</evidence>
<evidence type="ECO:0000256" key="5">
    <source>
        <dbReference type="ARBA" id="ARBA00022692"/>
    </source>
</evidence>
<evidence type="ECO:0000256" key="2">
    <source>
        <dbReference type="ARBA" id="ARBA00004236"/>
    </source>
</evidence>
<gene>
    <name evidence="15" type="ORF">JOD17_002815</name>
</gene>
<feature type="region of interest" description="Disordered" evidence="11">
    <location>
        <begin position="655"/>
        <end position="677"/>
    </location>
</feature>
<evidence type="ECO:0000256" key="6">
    <source>
        <dbReference type="ARBA" id="ARBA00022960"/>
    </source>
</evidence>
<dbReference type="Pfam" id="PF00905">
    <property type="entry name" value="Transpeptidase"/>
    <property type="match status" value="1"/>
</dbReference>
<evidence type="ECO:0000256" key="4">
    <source>
        <dbReference type="ARBA" id="ARBA00022475"/>
    </source>
</evidence>
<feature type="domain" description="Penicillin-binding protein dimerisation" evidence="14">
    <location>
        <begin position="57"/>
        <end position="294"/>
    </location>
</feature>
<feature type="domain" description="Penicillin-binding protein transpeptidase" evidence="13">
    <location>
        <begin position="335"/>
        <end position="648"/>
    </location>
</feature>
<dbReference type="Gene3D" id="1.10.10.1230">
    <property type="entry name" value="Penicillin-binding protein, N-terminal non-catalytic domain, head sub-domain"/>
    <property type="match status" value="1"/>
</dbReference>
<dbReference type="EMBL" id="JAFBEC010000008">
    <property type="protein sequence ID" value="MBM7633719.1"/>
    <property type="molecule type" value="Genomic_DNA"/>
</dbReference>
<keyword evidence="6" id="KW-0133">Cell shape</keyword>
<evidence type="ECO:0000256" key="10">
    <source>
        <dbReference type="ARBA" id="ARBA00023316"/>
    </source>
</evidence>
<dbReference type="Gene3D" id="3.40.710.10">
    <property type="entry name" value="DD-peptidase/beta-lactamase superfamily"/>
    <property type="match status" value="1"/>
</dbReference>
<organism evidence="15 16">
    <name type="scientific">Geomicrobium sediminis</name>
    <dbReference type="NCBI Taxonomy" id="1347788"/>
    <lineage>
        <taxon>Bacteria</taxon>
        <taxon>Bacillati</taxon>
        <taxon>Bacillota</taxon>
        <taxon>Bacilli</taxon>
        <taxon>Bacillales</taxon>
        <taxon>Geomicrobium</taxon>
    </lineage>
</organism>